<dbReference type="Pfam" id="PF00535">
    <property type="entry name" value="Glycos_transf_2"/>
    <property type="match status" value="1"/>
</dbReference>
<dbReference type="PANTHER" id="PTHR43685">
    <property type="entry name" value="GLYCOSYLTRANSFERASE"/>
    <property type="match status" value="1"/>
</dbReference>
<proteinExistence type="inferred from homology"/>
<reference evidence="5 6" key="1">
    <citation type="submission" date="2017-05" db="EMBL/GenBank/DDBJ databases">
        <title>Complete and WGS of Bordetella genogroups.</title>
        <authorList>
            <person name="Spilker T."/>
            <person name="LiPuma J."/>
        </authorList>
    </citation>
    <scope>NUCLEOTIDE SEQUENCE [LARGE SCALE GENOMIC DNA]</scope>
    <source>
        <strain evidence="5 6">AU19157</strain>
    </source>
</reference>
<gene>
    <name evidence="5" type="ORF">CAL12_27015</name>
</gene>
<organism evidence="5 6">
    <name type="scientific">Bordetella genomosp. 8</name>
    <dbReference type="NCBI Taxonomy" id="1416806"/>
    <lineage>
        <taxon>Bacteria</taxon>
        <taxon>Pseudomonadati</taxon>
        <taxon>Pseudomonadota</taxon>
        <taxon>Betaproteobacteria</taxon>
        <taxon>Burkholderiales</taxon>
        <taxon>Alcaligenaceae</taxon>
        <taxon>Bordetella</taxon>
    </lineage>
</organism>
<sequence>MDGPAAAPAVAVGHVAILLCSYNGERFLREQLDSIRAQTHTDWKVWVSDDGSSDGTLKILSEYRQAWGSDRLEVLRGPSRGFAANFLSLVCRPEIDADYFAYADQDDVWAPEKLARGLAGLRTLAVHEPALYCARTELVDEQGAALGLSPLFTQKPDFRNALVQNVGGGNTMVFNAAGRQVLMAAGPDVDVVAHDWWTYLAITAAGGGVVYDPVPSLLYRQHGGNLIGSNQGLSARLLRLRMLMQGQLRRWIDANVAGIRRIKAQLPAAQQKIFLEFDASRHGGIVRRLVGLKRSGVYRQTLAGNIGLIVAAFFKKL</sequence>
<dbReference type="EMBL" id="CP021108">
    <property type="protein sequence ID" value="ARP84770.1"/>
    <property type="molecule type" value="Genomic_DNA"/>
</dbReference>
<dbReference type="STRING" id="1416806.CAL12_27015"/>
<evidence type="ECO:0000313" key="6">
    <source>
        <dbReference type="Proteomes" id="UP000194151"/>
    </source>
</evidence>
<evidence type="ECO:0000256" key="3">
    <source>
        <dbReference type="ARBA" id="ARBA00022679"/>
    </source>
</evidence>
<dbReference type="InterPro" id="IPR029044">
    <property type="entry name" value="Nucleotide-diphossugar_trans"/>
</dbReference>
<dbReference type="GO" id="GO:0016757">
    <property type="term" value="F:glycosyltransferase activity"/>
    <property type="evidence" value="ECO:0007669"/>
    <property type="project" value="UniProtKB-KW"/>
</dbReference>
<evidence type="ECO:0000256" key="2">
    <source>
        <dbReference type="ARBA" id="ARBA00022676"/>
    </source>
</evidence>
<dbReference type="Gene3D" id="3.90.550.10">
    <property type="entry name" value="Spore Coat Polysaccharide Biosynthesis Protein SpsA, Chain A"/>
    <property type="match status" value="1"/>
</dbReference>
<keyword evidence="2" id="KW-0328">Glycosyltransferase</keyword>
<accession>A0A1W6YUJ8</accession>
<dbReference type="KEGG" id="bgv:CAL12_27015"/>
<feature type="domain" description="Glycosyltransferase 2-like" evidence="4">
    <location>
        <begin position="17"/>
        <end position="119"/>
    </location>
</feature>
<name>A0A1W6YUJ8_9BORD</name>
<keyword evidence="3 5" id="KW-0808">Transferase</keyword>
<dbReference type="SUPFAM" id="SSF53448">
    <property type="entry name" value="Nucleotide-diphospho-sugar transferases"/>
    <property type="match status" value="1"/>
</dbReference>
<dbReference type="InterPro" id="IPR001173">
    <property type="entry name" value="Glyco_trans_2-like"/>
</dbReference>
<dbReference type="PANTHER" id="PTHR43685:SF5">
    <property type="entry name" value="GLYCOSYLTRANSFERASE EPSE-RELATED"/>
    <property type="match status" value="1"/>
</dbReference>
<comment type="similarity">
    <text evidence="1">Belongs to the glycosyltransferase 2 family.</text>
</comment>
<evidence type="ECO:0000259" key="4">
    <source>
        <dbReference type="Pfam" id="PF00535"/>
    </source>
</evidence>
<dbReference type="CDD" id="cd04196">
    <property type="entry name" value="GT_2_like_d"/>
    <property type="match status" value="1"/>
</dbReference>
<dbReference type="InterPro" id="IPR050834">
    <property type="entry name" value="Glycosyltransf_2"/>
</dbReference>
<dbReference type="AlphaFoldDB" id="A0A1W6YUJ8"/>
<evidence type="ECO:0000313" key="5">
    <source>
        <dbReference type="EMBL" id="ARP84770.1"/>
    </source>
</evidence>
<keyword evidence="6" id="KW-1185">Reference proteome</keyword>
<dbReference type="OrthoDB" id="9802649at2"/>
<dbReference type="Proteomes" id="UP000194151">
    <property type="component" value="Chromosome"/>
</dbReference>
<protein>
    <submittedName>
        <fullName evidence="5">Glycosyl transferase family 2</fullName>
    </submittedName>
</protein>
<evidence type="ECO:0000256" key="1">
    <source>
        <dbReference type="ARBA" id="ARBA00006739"/>
    </source>
</evidence>